<feature type="compositionally biased region" description="Polar residues" evidence="1">
    <location>
        <begin position="310"/>
        <end position="320"/>
    </location>
</feature>
<feature type="domain" description="HTH APSES-type" evidence="2">
    <location>
        <begin position="1"/>
        <end position="91"/>
    </location>
</feature>
<gene>
    <name evidence="3" type="ORF">BCR37DRAFT_382716</name>
</gene>
<dbReference type="EMBL" id="MCFI01000019">
    <property type="protein sequence ID" value="ORY77811.1"/>
    <property type="molecule type" value="Genomic_DNA"/>
</dbReference>
<dbReference type="PROSITE" id="PS51299">
    <property type="entry name" value="HTH_APSES"/>
    <property type="match status" value="1"/>
</dbReference>
<protein>
    <recommendedName>
        <fullName evidence="2">HTH APSES-type domain-containing protein</fullName>
    </recommendedName>
</protein>
<feature type="compositionally biased region" description="Acidic residues" evidence="1">
    <location>
        <begin position="181"/>
        <end position="195"/>
    </location>
</feature>
<dbReference type="GO" id="GO:0030907">
    <property type="term" value="C:MBF transcription complex"/>
    <property type="evidence" value="ECO:0007669"/>
    <property type="project" value="TreeGrafter"/>
</dbReference>
<dbReference type="GO" id="GO:0000981">
    <property type="term" value="F:DNA-binding transcription factor activity, RNA polymerase II-specific"/>
    <property type="evidence" value="ECO:0007669"/>
    <property type="project" value="UniProtKB-ARBA"/>
</dbReference>
<dbReference type="GO" id="GO:0033309">
    <property type="term" value="C:SBF transcription complex"/>
    <property type="evidence" value="ECO:0007669"/>
    <property type="project" value="TreeGrafter"/>
</dbReference>
<evidence type="ECO:0000313" key="3">
    <source>
        <dbReference type="EMBL" id="ORY77811.1"/>
    </source>
</evidence>
<accession>A0A1Y2F1Q3</accession>
<dbReference type="GO" id="GO:0003677">
    <property type="term" value="F:DNA binding"/>
    <property type="evidence" value="ECO:0007669"/>
    <property type="project" value="InterPro"/>
</dbReference>
<name>A0A1Y2F1Q3_PROLT</name>
<feature type="region of interest" description="Disordered" evidence="1">
    <location>
        <begin position="95"/>
        <end position="203"/>
    </location>
</feature>
<dbReference type="Proteomes" id="UP000193685">
    <property type="component" value="Unassembled WGS sequence"/>
</dbReference>
<dbReference type="InterPro" id="IPR003163">
    <property type="entry name" value="Tscrpt_reg_HTH_APSES-type"/>
</dbReference>
<dbReference type="PANTHER" id="PTHR43828:SF5">
    <property type="entry name" value="TRANSCRIPTIONAL REPRESSOR XBP1"/>
    <property type="match status" value="1"/>
</dbReference>
<dbReference type="AlphaFoldDB" id="A0A1Y2F1Q3"/>
<reference evidence="3 4" key="1">
    <citation type="submission" date="2016-07" db="EMBL/GenBank/DDBJ databases">
        <title>Pervasive Adenine N6-methylation of Active Genes in Fungi.</title>
        <authorList>
            <consortium name="DOE Joint Genome Institute"/>
            <person name="Mondo S.J."/>
            <person name="Dannebaum R.O."/>
            <person name="Kuo R.C."/>
            <person name="Labutti K."/>
            <person name="Haridas S."/>
            <person name="Kuo A."/>
            <person name="Salamov A."/>
            <person name="Ahrendt S.R."/>
            <person name="Lipzen A."/>
            <person name="Sullivan W."/>
            <person name="Andreopoulos W.B."/>
            <person name="Clum A."/>
            <person name="Lindquist E."/>
            <person name="Daum C."/>
            <person name="Ramamoorthy G.K."/>
            <person name="Gryganskyi A."/>
            <person name="Culley D."/>
            <person name="Magnuson J.K."/>
            <person name="James T.Y."/>
            <person name="O'Malley M.A."/>
            <person name="Stajich J.E."/>
            <person name="Spatafora J.W."/>
            <person name="Visel A."/>
            <person name="Grigoriev I.V."/>
        </authorList>
    </citation>
    <scope>NUCLEOTIDE SEQUENCE [LARGE SCALE GENOMIC DNA]</scope>
    <source>
        <strain evidence="3 4">12-1054</strain>
    </source>
</reference>
<dbReference type="OrthoDB" id="5562739at2759"/>
<dbReference type="SUPFAM" id="SSF54616">
    <property type="entry name" value="DNA-binding domain of Mlu1-box binding protein MBP1"/>
    <property type="match status" value="1"/>
</dbReference>
<evidence type="ECO:0000313" key="4">
    <source>
        <dbReference type="Proteomes" id="UP000193685"/>
    </source>
</evidence>
<evidence type="ECO:0000256" key="1">
    <source>
        <dbReference type="SAM" id="MobiDB-lite"/>
    </source>
</evidence>
<sequence>MWDYTTGFVHLTGIWKALGNSKADIVKLCSTNLELELEGVIKRIRGGYLKIQGTWVPYELGRALAKRTCWPLRHAMVSVFGPDFPSECLQPGMPGYGTLSLNDDDDADPKKKRKRKAQQSVSVTGLKRPARGQASTKAEPMPLTVAQAEKRRRMEGAFSHPPALPKERPTRKAAKPKRYVEEDEGDEEDFDEANEIDSQSSTSVVSDVSEIVEVPISNGFTPSKIEILDLLRASRSLQQLSTGHQSFDKESAGGIFDVRGTMFRWDGGMEGRSGLTRIINVPERTQQSPHDASTEVHDGEPELEDDKGRQSSPDSVSLVGSQYGLDYNPRMASASVSPAQVRVYPAVAHRQVDGKSPFTSAAWATPQPAFFGVNGRPMPTFGFPNTPQPASNVHRGSASIASTSVEHEPSCATPPERTRTPDFQYFGPQSSLALQQAMTK</sequence>
<dbReference type="InterPro" id="IPR051642">
    <property type="entry name" value="SWI6-like"/>
</dbReference>
<dbReference type="STRING" id="56484.A0A1Y2F1Q3"/>
<feature type="region of interest" description="Disordered" evidence="1">
    <location>
        <begin position="389"/>
        <end position="428"/>
    </location>
</feature>
<feature type="region of interest" description="Disordered" evidence="1">
    <location>
        <begin position="282"/>
        <end position="322"/>
    </location>
</feature>
<evidence type="ECO:0000259" key="2">
    <source>
        <dbReference type="PROSITE" id="PS51299"/>
    </source>
</evidence>
<keyword evidence="4" id="KW-1185">Reference proteome</keyword>
<dbReference type="GeneID" id="63786540"/>
<dbReference type="RefSeq" id="XP_040723196.1">
    <property type="nucleotide sequence ID" value="XM_040869941.1"/>
</dbReference>
<comment type="caution">
    <text evidence="3">The sequence shown here is derived from an EMBL/GenBank/DDBJ whole genome shotgun (WGS) entry which is preliminary data.</text>
</comment>
<organism evidence="3 4">
    <name type="scientific">Protomyces lactucae-debilis</name>
    <dbReference type="NCBI Taxonomy" id="2754530"/>
    <lineage>
        <taxon>Eukaryota</taxon>
        <taxon>Fungi</taxon>
        <taxon>Dikarya</taxon>
        <taxon>Ascomycota</taxon>
        <taxon>Taphrinomycotina</taxon>
        <taxon>Taphrinomycetes</taxon>
        <taxon>Taphrinales</taxon>
        <taxon>Protomycetaceae</taxon>
        <taxon>Protomyces</taxon>
    </lineage>
</organism>
<dbReference type="InterPro" id="IPR036887">
    <property type="entry name" value="HTH_APSES_sf"/>
</dbReference>
<dbReference type="PANTHER" id="PTHR43828">
    <property type="entry name" value="ASPARAGINASE"/>
    <property type="match status" value="1"/>
</dbReference>
<proteinExistence type="predicted"/>
<dbReference type="Gene3D" id="3.10.260.10">
    <property type="entry name" value="Transcription regulator HTH, APSES-type DNA-binding domain"/>
    <property type="match status" value="1"/>
</dbReference>